<evidence type="ECO:0000313" key="9">
    <source>
        <dbReference type="Proteomes" id="UP000051565"/>
    </source>
</evidence>
<evidence type="ECO:0000256" key="2">
    <source>
        <dbReference type="ARBA" id="ARBA00022730"/>
    </source>
</evidence>
<dbReference type="FunFam" id="3.30.420.100:FF:000001">
    <property type="entry name" value="50S ribosomal protein L18"/>
    <property type="match status" value="1"/>
</dbReference>
<keyword evidence="2 7" id="KW-0699">rRNA-binding</keyword>
<dbReference type="NCBIfam" id="TIGR00060">
    <property type="entry name" value="L18_bact"/>
    <property type="match status" value="1"/>
</dbReference>
<evidence type="ECO:0000256" key="3">
    <source>
        <dbReference type="ARBA" id="ARBA00022884"/>
    </source>
</evidence>
<name>A0A0R2JWT4_9LACO</name>
<dbReference type="GO" id="GO:0006412">
    <property type="term" value="P:translation"/>
    <property type="evidence" value="ECO:0007669"/>
    <property type="project" value="UniProtKB-UniRule"/>
</dbReference>
<dbReference type="PANTHER" id="PTHR12899">
    <property type="entry name" value="39S RIBOSOMAL PROTEIN L18, MITOCHONDRIAL"/>
    <property type="match status" value="1"/>
</dbReference>
<dbReference type="Pfam" id="PF00861">
    <property type="entry name" value="Ribosomal_L18p"/>
    <property type="match status" value="1"/>
</dbReference>
<keyword evidence="5 7" id="KW-0687">Ribonucleoprotein</keyword>
<dbReference type="InterPro" id="IPR005484">
    <property type="entry name" value="Ribosomal_uL18_bac/plant/anim"/>
</dbReference>
<dbReference type="InterPro" id="IPR004389">
    <property type="entry name" value="Ribosomal_uL18_bac-type"/>
</dbReference>
<protein>
    <recommendedName>
        <fullName evidence="6 7">Large ribosomal subunit protein uL18</fullName>
    </recommendedName>
</protein>
<comment type="caution">
    <text evidence="8">The sequence shown here is derived from an EMBL/GenBank/DDBJ whole genome shotgun (WGS) entry which is preliminary data.</text>
</comment>
<evidence type="ECO:0000256" key="4">
    <source>
        <dbReference type="ARBA" id="ARBA00022980"/>
    </source>
</evidence>
<organism evidence="8 9">
    <name type="scientific">Fructilactobacillus lindneri DSM 20690 = JCM 11027</name>
    <dbReference type="NCBI Taxonomy" id="1122148"/>
    <lineage>
        <taxon>Bacteria</taxon>
        <taxon>Bacillati</taxon>
        <taxon>Bacillota</taxon>
        <taxon>Bacilli</taxon>
        <taxon>Lactobacillales</taxon>
        <taxon>Lactobacillaceae</taxon>
        <taxon>Fructilactobacillus</taxon>
    </lineage>
</organism>
<keyword evidence="4 7" id="KW-0689">Ribosomal protein</keyword>
<dbReference type="InterPro" id="IPR057268">
    <property type="entry name" value="Ribosomal_L18"/>
</dbReference>
<dbReference type="AlphaFoldDB" id="A0A0R2JWT4"/>
<comment type="subunit">
    <text evidence="7">Part of the 50S ribosomal subunit; part of the 5S rRNA/L5/L18/L25 subcomplex. Contacts the 5S and 23S rRNAs.</text>
</comment>
<evidence type="ECO:0000256" key="7">
    <source>
        <dbReference type="HAMAP-Rule" id="MF_01337"/>
    </source>
</evidence>
<proteinExistence type="inferred from homology"/>
<reference evidence="8 9" key="1">
    <citation type="journal article" date="2015" name="Genome Announc.">
        <title>Expanding the biotechnology potential of lactobacilli through comparative genomics of 213 strains and associated genera.</title>
        <authorList>
            <person name="Sun Z."/>
            <person name="Harris H.M."/>
            <person name="McCann A."/>
            <person name="Guo C."/>
            <person name="Argimon S."/>
            <person name="Zhang W."/>
            <person name="Yang X."/>
            <person name="Jeffery I.B."/>
            <person name="Cooney J.C."/>
            <person name="Kagawa T.F."/>
            <person name="Liu W."/>
            <person name="Song Y."/>
            <person name="Salvetti E."/>
            <person name="Wrobel A."/>
            <person name="Rasinkangas P."/>
            <person name="Parkhill J."/>
            <person name="Rea M.C."/>
            <person name="O'Sullivan O."/>
            <person name="Ritari J."/>
            <person name="Douillard F.P."/>
            <person name="Paul Ross R."/>
            <person name="Yang R."/>
            <person name="Briner A.E."/>
            <person name="Felis G.E."/>
            <person name="de Vos W.M."/>
            <person name="Barrangou R."/>
            <person name="Klaenhammer T.R."/>
            <person name="Caufield P.W."/>
            <person name="Cui Y."/>
            <person name="Zhang H."/>
            <person name="O'Toole P.W."/>
        </authorList>
    </citation>
    <scope>NUCLEOTIDE SEQUENCE [LARGE SCALE GENOMIC DNA]</scope>
    <source>
        <strain evidence="8 9">DSM 20690</strain>
    </source>
</reference>
<gene>
    <name evidence="7" type="primary">rplR</name>
    <name evidence="8" type="ORF">IV52_GL000865</name>
</gene>
<dbReference type="GO" id="GO:0003735">
    <property type="term" value="F:structural constituent of ribosome"/>
    <property type="evidence" value="ECO:0007669"/>
    <property type="project" value="InterPro"/>
</dbReference>
<dbReference type="STRING" id="53444.AYR59_03810"/>
<dbReference type="GO" id="GO:0008097">
    <property type="term" value="F:5S rRNA binding"/>
    <property type="evidence" value="ECO:0007669"/>
    <property type="project" value="TreeGrafter"/>
</dbReference>
<dbReference type="Proteomes" id="UP000051565">
    <property type="component" value="Unassembled WGS sequence"/>
</dbReference>
<accession>A0A0R2JWT4</accession>
<dbReference type="SUPFAM" id="SSF53137">
    <property type="entry name" value="Translational machinery components"/>
    <property type="match status" value="1"/>
</dbReference>
<dbReference type="GO" id="GO:0022625">
    <property type="term" value="C:cytosolic large ribosomal subunit"/>
    <property type="evidence" value="ECO:0007669"/>
    <property type="project" value="TreeGrafter"/>
</dbReference>
<dbReference type="HAMAP" id="MF_01337_B">
    <property type="entry name" value="Ribosomal_uL18_B"/>
    <property type="match status" value="1"/>
</dbReference>
<sequence length="121" mass="13287">MTILITKPSKNKTRQVRHTRVRTKIAGTAECPRLDVFRSNKNIYAQVIDDVAGVTLASASTLDKEVTGDNKSEKAASVGKLVAKRANDNKIKKVVFDRGGYLYHGRVKALADAARENGLEF</sequence>
<evidence type="ECO:0000256" key="6">
    <source>
        <dbReference type="ARBA" id="ARBA00035197"/>
    </source>
</evidence>
<evidence type="ECO:0000256" key="5">
    <source>
        <dbReference type="ARBA" id="ARBA00023274"/>
    </source>
</evidence>
<dbReference type="Gene3D" id="3.30.420.100">
    <property type="match status" value="1"/>
</dbReference>
<keyword evidence="9" id="KW-1185">Reference proteome</keyword>
<dbReference type="PATRIC" id="fig|1122148.6.peg.890"/>
<dbReference type="CDD" id="cd00432">
    <property type="entry name" value="Ribosomal_L18_L5e"/>
    <property type="match status" value="1"/>
</dbReference>
<comment type="function">
    <text evidence="7">This is one of the proteins that bind and probably mediate the attachment of the 5S RNA into the large ribosomal subunit, where it forms part of the central protuberance.</text>
</comment>
<keyword evidence="3 7" id="KW-0694">RNA-binding</keyword>
<dbReference type="PANTHER" id="PTHR12899:SF3">
    <property type="entry name" value="LARGE RIBOSOMAL SUBUNIT PROTEIN UL18M"/>
    <property type="match status" value="1"/>
</dbReference>
<comment type="similarity">
    <text evidence="1 7">Belongs to the universal ribosomal protein uL18 family.</text>
</comment>
<evidence type="ECO:0000313" key="8">
    <source>
        <dbReference type="EMBL" id="KRN78589.1"/>
    </source>
</evidence>
<dbReference type="EMBL" id="JQBT01000033">
    <property type="protein sequence ID" value="KRN78589.1"/>
    <property type="molecule type" value="Genomic_DNA"/>
</dbReference>
<evidence type="ECO:0000256" key="1">
    <source>
        <dbReference type="ARBA" id="ARBA00007116"/>
    </source>
</evidence>